<keyword evidence="10" id="KW-1185">Reference proteome</keyword>
<reference evidence="9 10" key="1">
    <citation type="submission" date="2023-07" db="EMBL/GenBank/DDBJ databases">
        <authorList>
            <person name="Girao M."/>
            <person name="Carvalho M.F."/>
        </authorList>
    </citation>
    <scope>NUCLEOTIDE SEQUENCE [LARGE SCALE GENOMIC DNA]</scope>
    <source>
        <strain evidence="9 10">YIM65754</strain>
    </source>
</reference>
<comment type="cofactor">
    <cofactor evidence="1">
        <name>heme</name>
        <dbReference type="ChEBI" id="CHEBI:30413"/>
    </cofactor>
</comment>
<evidence type="ECO:0000256" key="6">
    <source>
        <dbReference type="ARBA" id="ARBA00023004"/>
    </source>
</evidence>
<organism evidence="9 10">
    <name type="scientific">Rhodococcus artemisiae</name>
    <dbReference type="NCBI Taxonomy" id="714159"/>
    <lineage>
        <taxon>Bacteria</taxon>
        <taxon>Bacillati</taxon>
        <taxon>Actinomycetota</taxon>
        <taxon>Actinomycetes</taxon>
        <taxon>Mycobacteriales</taxon>
        <taxon>Nocardiaceae</taxon>
        <taxon>Rhodococcus</taxon>
    </lineage>
</organism>
<dbReference type="SUPFAM" id="SSF48264">
    <property type="entry name" value="Cytochrome P450"/>
    <property type="match status" value="1"/>
</dbReference>
<gene>
    <name evidence="9" type="ORF">Q7514_13635</name>
</gene>
<name>A0ABU7LAI4_9NOCA</name>
<dbReference type="PROSITE" id="PS00086">
    <property type="entry name" value="CYTOCHROME_P450"/>
    <property type="match status" value="1"/>
</dbReference>
<dbReference type="InterPro" id="IPR017972">
    <property type="entry name" value="Cyt_P450_CS"/>
</dbReference>
<evidence type="ECO:0000256" key="7">
    <source>
        <dbReference type="ARBA" id="ARBA00023033"/>
    </source>
</evidence>
<keyword evidence="5 8" id="KW-0560">Oxidoreductase</keyword>
<accession>A0ABU7LAI4</accession>
<evidence type="ECO:0000313" key="9">
    <source>
        <dbReference type="EMBL" id="MEE2058562.1"/>
    </source>
</evidence>
<dbReference type="InterPro" id="IPR002397">
    <property type="entry name" value="Cyt_P450_B"/>
</dbReference>
<proteinExistence type="inferred from homology"/>
<comment type="caution">
    <text evidence="9">The sequence shown here is derived from an EMBL/GenBank/DDBJ whole genome shotgun (WGS) entry which is preliminary data.</text>
</comment>
<dbReference type="EMBL" id="JAUTXY010000005">
    <property type="protein sequence ID" value="MEE2058562.1"/>
    <property type="molecule type" value="Genomic_DNA"/>
</dbReference>
<keyword evidence="6 8" id="KW-0408">Iron</keyword>
<dbReference type="Gene3D" id="1.10.630.10">
    <property type="entry name" value="Cytochrome P450"/>
    <property type="match status" value="1"/>
</dbReference>
<dbReference type="PANTHER" id="PTHR46696:SF4">
    <property type="entry name" value="BIOTIN BIOSYNTHESIS CYTOCHROME P450"/>
    <property type="match status" value="1"/>
</dbReference>
<evidence type="ECO:0000256" key="8">
    <source>
        <dbReference type="RuleBase" id="RU000461"/>
    </source>
</evidence>
<evidence type="ECO:0000256" key="2">
    <source>
        <dbReference type="ARBA" id="ARBA00010617"/>
    </source>
</evidence>
<keyword evidence="4 8" id="KW-0479">Metal-binding</keyword>
<evidence type="ECO:0000256" key="1">
    <source>
        <dbReference type="ARBA" id="ARBA00001971"/>
    </source>
</evidence>
<sequence>MTHTKLVFDPFSREFFDGPYDIYARMREEAPVYYSEEYDFYALSRYEDVAPAYRDFETYSSARGLDLATVRKGEISSFKSIIVLDPPEHRHMRRLVSKVFTPRAINDLRDMVDAQIVRYLDRVDPTGFDMVQDFSAYFPMEIISEMLGVPMEYRTQLRLWTDVSLHREIGQIEMSEAGTDAVVEAMRFYYGLVKERRANPQDDMISKLIEAEIERDDDQPPTLTTMEIAMFASLLGGAGAETVAKLVGGAPVTFARFPEQWAKLRDDHSLIPDAVEELLRFESPNQYNVRYSMHDVELHGVTIPAGKPVFLMLGSANRDPAAFDEPDVFDIERDRGGRPSLAFGLGIHSCLGAALARMESALALGHLLDFMPEFEVDFDNCTRVSMQNVAGYESVPVRVRARQQ</sequence>
<protein>
    <submittedName>
        <fullName evidence="9">Cytochrome P450</fullName>
    </submittedName>
</protein>
<keyword evidence="3 8" id="KW-0349">Heme</keyword>
<evidence type="ECO:0000256" key="4">
    <source>
        <dbReference type="ARBA" id="ARBA00022723"/>
    </source>
</evidence>
<evidence type="ECO:0000256" key="3">
    <source>
        <dbReference type="ARBA" id="ARBA00022617"/>
    </source>
</evidence>
<dbReference type="InterPro" id="IPR001128">
    <property type="entry name" value="Cyt_P450"/>
</dbReference>
<dbReference type="PRINTS" id="PR00359">
    <property type="entry name" value="BP450"/>
</dbReference>
<keyword evidence="7 8" id="KW-0503">Monooxygenase</keyword>
<comment type="similarity">
    <text evidence="2 8">Belongs to the cytochrome P450 family.</text>
</comment>
<dbReference type="InterPro" id="IPR036396">
    <property type="entry name" value="Cyt_P450_sf"/>
</dbReference>
<dbReference type="PANTHER" id="PTHR46696">
    <property type="entry name" value="P450, PUTATIVE (EUROFUNG)-RELATED"/>
    <property type="match status" value="1"/>
</dbReference>
<dbReference type="Proteomes" id="UP001336020">
    <property type="component" value="Unassembled WGS sequence"/>
</dbReference>
<evidence type="ECO:0000256" key="5">
    <source>
        <dbReference type="ARBA" id="ARBA00023002"/>
    </source>
</evidence>
<dbReference type="RefSeq" id="WP_330133800.1">
    <property type="nucleotide sequence ID" value="NZ_JAUTXY010000005.1"/>
</dbReference>
<dbReference type="Pfam" id="PF00067">
    <property type="entry name" value="p450"/>
    <property type="match status" value="1"/>
</dbReference>
<evidence type="ECO:0000313" key="10">
    <source>
        <dbReference type="Proteomes" id="UP001336020"/>
    </source>
</evidence>